<evidence type="ECO:0008006" key="5">
    <source>
        <dbReference type="Google" id="ProtNLM"/>
    </source>
</evidence>
<dbReference type="RefSeq" id="WP_146959209.1">
    <property type="nucleotide sequence ID" value="NZ_CP042467.1"/>
</dbReference>
<reference evidence="3 4" key="1">
    <citation type="submission" date="2019-08" db="EMBL/GenBank/DDBJ databases">
        <authorList>
            <person name="Liang Q."/>
        </authorList>
    </citation>
    <scope>NUCLEOTIDE SEQUENCE [LARGE SCALE GENOMIC DNA]</scope>
    <source>
        <strain evidence="3 4">V1718</strain>
    </source>
</reference>
<keyword evidence="1" id="KW-0472">Membrane</keyword>
<feature type="transmembrane region" description="Helical" evidence="1">
    <location>
        <begin position="134"/>
        <end position="154"/>
    </location>
</feature>
<evidence type="ECO:0000313" key="3">
    <source>
        <dbReference type="EMBL" id="QED27524.1"/>
    </source>
</evidence>
<accession>A0A5B8XPN7</accession>
<proteinExistence type="predicted"/>
<gene>
    <name evidence="3" type="ORF">FRD01_09780</name>
</gene>
<keyword evidence="1" id="KW-1133">Transmembrane helix</keyword>
<evidence type="ECO:0000256" key="1">
    <source>
        <dbReference type="SAM" id="Phobius"/>
    </source>
</evidence>
<dbReference type="KEGG" id="bbae:FRD01_09780"/>
<feature type="signal peptide" evidence="2">
    <location>
        <begin position="1"/>
        <end position="21"/>
    </location>
</feature>
<organism evidence="3 4">
    <name type="scientific">Microvenator marinus</name>
    <dbReference type="NCBI Taxonomy" id="2600177"/>
    <lineage>
        <taxon>Bacteria</taxon>
        <taxon>Deltaproteobacteria</taxon>
        <taxon>Bradymonadales</taxon>
        <taxon>Microvenatoraceae</taxon>
        <taxon>Microvenator</taxon>
    </lineage>
</organism>
<dbReference type="AlphaFoldDB" id="A0A5B8XPN7"/>
<dbReference type="Proteomes" id="UP000321595">
    <property type="component" value="Chromosome"/>
</dbReference>
<evidence type="ECO:0000313" key="4">
    <source>
        <dbReference type="Proteomes" id="UP000321595"/>
    </source>
</evidence>
<feature type="chain" id="PRO_5023038732" description="Tetratricopeptide repeat protein" evidence="2">
    <location>
        <begin position="22"/>
        <end position="219"/>
    </location>
</feature>
<sequence length="219" mass="23771">MIKHATIYAVFVLALSSTAFAQGAGSEHFEKAKSSYEAQNYEAAMLSLEQALRAEESPQYLYWRIKTLQAMGEHAHVLELIDQNRDALLTAPEGGELHLMEERSRRELDKQKEIKTVEPPVVITPEQRTTLNTVGPIVLGVAGLGLALGSIPFWQAECELQVNNVCLEEGDPQYGLAIGLSAAGALAIGGGVAWWILGTPEEPAPMSLNVSPFGLRGQF</sequence>
<name>A0A5B8XPN7_9DELT</name>
<keyword evidence="1" id="KW-0812">Transmembrane</keyword>
<feature type="transmembrane region" description="Helical" evidence="1">
    <location>
        <begin position="174"/>
        <end position="197"/>
    </location>
</feature>
<protein>
    <recommendedName>
        <fullName evidence="5">Tetratricopeptide repeat protein</fullName>
    </recommendedName>
</protein>
<keyword evidence="2" id="KW-0732">Signal</keyword>
<evidence type="ECO:0000256" key="2">
    <source>
        <dbReference type="SAM" id="SignalP"/>
    </source>
</evidence>
<dbReference type="EMBL" id="CP042467">
    <property type="protein sequence ID" value="QED27524.1"/>
    <property type="molecule type" value="Genomic_DNA"/>
</dbReference>
<keyword evidence="4" id="KW-1185">Reference proteome</keyword>